<gene>
    <name evidence="2" type="ORF">AB675_8940</name>
</gene>
<feature type="region of interest" description="Disordered" evidence="1">
    <location>
        <begin position="63"/>
        <end position="92"/>
    </location>
</feature>
<dbReference type="OrthoDB" id="3439209at2759"/>
<name>A0A0N1HIW5_9EURO</name>
<protein>
    <recommendedName>
        <fullName evidence="4">Myb-like domain-containing protein</fullName>
    </recommendedName>
</protein>
<dbReference type="RefSeq" id="XP_017996135.1">
    <property type="nucleotide sequence ID" value="XM_018149431.1"/>
</dbReference>
<keyword evidence="3" id="KW-1185">Reference proteome</keyword>
<accession>A0A0N1HIW5</accession>
<dbReference type="GeneID" id="28741311"/>
<dbReference type="EMBL" id="LFJN01000033">
    <property type="protein sequence ID" value="KPI36172.1"/>
    <property type="molecule type" value="Genomic_DNA"/>
</dbReference>
<evidence type="ECO:0000313" key="2">
    <source>
        <dbReference type="EMBL" id="KPI36172.1"/>
    </source>
</evidence>
<dbReference type="AlphaFoldDB" id="A0A0N1HIW5"/>
<comment type="caution">
    <text evidence="2">The sequence shown here is derived from an EMBL/GenBank/DDBJ whole genome shotgun (WGS) entry which is preliminary data.</text>
</comment>
<evidence type="ECO:0000313" key="3">
    <source>
        <dbReference type="Proteomes" id="UP000038010"/>
    </source>
</evidence>
<reference evidence="2 3" key="1">
    <citation type="submission" date="2015-06" db="EMBL/GenBank/DDBJ databases">
        <title>Draft genome of the ant-associated black yeast Phialophora attae CBS 131958.</title>
        <authorList>
            <person name="Moreno L.F."/>
            <person name="Stielow B.J."/>
            <person name="de Hoog S."/>
            <person name="Vicente V.A."/>
            <person name="Weiss V.A."/>
            <person name="de Vries M."/>
            <person name="Cruz L.M."/>
            <person name="Souza E.M."/>
        </authorList>
    </citation>
    <scope>NUCLEOTIDE SEQUENCE [LARGE SCALE GENOMIC DNA]</scope>
    <source>
        <strain evidence="2 3">CBS 131958</strain>
    </source>
</reference>
<proteinExistence type="predicted"/>
<dbReference type="STRING" id="1664694.A0A0N1HIW5"/>
<organism evidence="2 3">
    <name type="scientific">Cyphellophora attinorum</name>
    <dbReference type="NCBI Taxonomy" id="1664694"/>
    <lineage>
        <taxon>Eukaryota</taxon>
        <taxon>Fungi</taxon>
        <taxon>Dikarya</taxon>
        <taxon>Ascomycota</taxon>
        <taxon>Pezizomycotina</taxon>
        <taxon>Eurotiomycetes</taxon>
        <taxon>Chaetothyriomycetidae</taxon>
        <taxon>Chaetothyriales</taxon>
        <taxon>Cyphellophoraceae</taxon>
        <taxon>Cyphellophora</taxon>
    </lineage>
</organism>
<sequence>MESFDEHYHPLSDAFYAHIDATAAPFGEDVYDLPQPSMRRSVTEPLLGIDSRVLPATPLSQGFSNVARGTNPVSQPASSTPQKPAYSLTGSDVQSRQDLIPFHSSTWGLSPAEKQVPELQQVAQPMLNNLDHQMWSRAHDSSAAIDAADAASNPFFAVLPERVARPIGQPDRPPDLKSQFLLQQPIQNSRLSSEHFGSSPFDNIFNGKFDHQDNQSIAHQSTTPRYSGIDCTLPPTYNDSMTEQPVFDATTTDTMSGYPPIPDGQPSIPVESSSSRAVDQGFPSSDDDFKFYDNDPSLPHHNGANNVFFGYDPNVDPPMTDFMQTFRPQMTDYDIIPDPLSTANIFRPLGQPDQIPLPVTSQVSISANEDSARRDTSRDQELLDLRNAGYSYREIKANFGFREAESTLRGRYRTLTKAKEERVRKPEWKAEDIDLLFNTVQDHTQDTAAVPASGFRYSDDGLPILSDPASLNKISWKKVAETMAEQGAYHYGNATVKKKYVQIRNEKLFGATPPATQLAGLGGGHAATIGSGYRYLKNYEDPFGGQ</sequence>
<evidence type="ECO:0000256" key="1">
    <source>
        <dbReference type="SAM" id="MobiDB-lite"/>
    </source>
</evidence>
<dbReference type="VEuPathDB" id="FungiDB:AB675_8940"/>
<dbReference type="Proteomes" id="UP000038010">
    <property type="component" value="Unassembled WGS sequence"/>
</dbReference>
<evidence type="ECO:0008006" key="4">
    <source>
        <dbReference type="Google" id="ProtNLM"/>
    </source>
</evidence>